<feature type="domain" description="Zn(2)-C6 fungal-type" evidence="3">
    <location>
        <begin position="9"/>
        <end position="39"/>
    </location>
</feature>
<dbReference type="OrthoDB" id="4137815at2759"/>
<dbReference type="InterPro" id="IPR021858">
    <property type="entry name" value="Fun_TF"/>
</dbReference>
<dbReference type="SUPFAM" id="SSF57701">
    <property type="entry name" value="Zn2/Cys6 DNA-binding domain"/>
    <property type="match status" value="1"/>
</dbReference>
<dbReference type="PROSITE" id="PS00463">
    <property type="entry name" value="ZN2_CY6_FUNGAL_1"/>
    <property type="match status" value="1"/>
</dbReference>
<dbReference type="InterPro" id="IPR001138">
    <property type="entry name" value="Zn2Cys6_DnaBD"/>
</dbReference>
<name>M2U2B9_COCH5</name>
<feature type="compositionally biased region" description="Low complexity" evidence="2">
    <location>
        <begin position="71"/>
        <end position="89"/>
    </location>
</feature>
<feature type="region of interest" description="Disordered" evidence="2">
    <location>
        <begin position="43"/>
        <end position="99"/>
    </location>
</feature>
<dbReference type="Pfam" id="PF11951">
    <property type="entry name" value="Fungal_trans_2"/>
    <property type="match status" value="1"/>
</dbReference>
<gene>
    <name evidence="4" type="ORF">COCHEDRAFT_1135544</name>
</gene>
<keyword evidence="1" id="KW-0539">Nucleus</keyword>
<dbReference type="eggNOG" id="ENOG502SJ4C">
    <property type="taxonomic scope" value="Eukaryota"/>
</dbReference>
<dbReference type="OMA" id="CEAGHLM"/>
<evidence type="ECO:0000256" key="2">
    <source>
        <dbReference type="SAM" id="MobiDB-lite"/>
    </source>
</evidence>
<dbReference type="HOGENOM" id="CLU_036113_0_0_1"/>
<proteinExistence type="predicted"/>
<dbReference type="GO" id="GO:0008270">
    <property type="term" value="F:zinc ion binding"/>
    <property type="evidence" value="ECO:0007669"/>
    <property type="project" value="InterPro"/>
</dbReference>
<reference evidence="4 5" key="1">
    <citation type="journal article" date="2012" name="PLoS Pathog.">
        <title>Diverse lifestyles and strategies of plant pathogenesis encoded in the genomes of eighteen Dothideomycetes fungi.</title>
        <authorList>
            <person name="Ohm R.A."/>
            <person name="Feau N."/>
            <person name="Henrissat B."/>
            <person name="Schoch C.L."/>
            <person name="Horwitz B.A."/>
            <person name="Barry K.W."/>
            <person name="Condon B.J."/>
            <person name="Copeland A.C."/>
            <person name="Dhillon B."/>
            <person name="Glaser F."/>
            <person name="Hesse C.N."/>
            <person name="Kosti I."/>
            <person name="LaButti K."/>
            <person name="Lindquist E.A."/>
            <person name="Lucas S."/>
            <person name="Salamov A.A."/>
            <person name="Bradshaw R.E."/>
            <person name="Ciuffetti L."/>
            <person name="Hamelin R.C."/>
            <person name="Kema G.H.J."/>
            <person name="Lawrence C."/>
            <person name="Scott J.A."/>
            <person name="Spatafora J.W."/>
            <person name="Turgeon B.G."/>
            <person name="de Wit P.J.G.M."/>
            <person name="Zhong S."/>
            <person name="Goodwin S.B."/>
            <person name="Grigoriev I.V."/>
        </authorList>
    </citation>
    <scope>NUCLEOTIDE SEQUENCE [LARGE SCALE GENOMIC DNA]</scope>
    <source>
        <strain evidence="5">C5 / ATCC 48332 / race O</strain>
    </source>
</reference>
<accession>M2U2B9</accession>
<sequence>MGRPPATRACDRCHAVKEKCRRIPGQSACERCHRLQNTCQSLRPVGTAGRKPRHHRHEGSTTTIQVRRARSGSSSTVSAAASSVQQGTTPASPASDIVSLPASPARSDVVFRSRTLSMFADMNERELFIIKCISQGRPQIEQFLVAPSFQVNHHKTFARHLHNAPPWIHDALIATAALLACEYDPDPFPEDRAIGYRRAASAVSTLRSVKPLDPGDIPVILLLAVSALTFAFHISGSGLAICRHALLTIKPMYDSTPVLDSECSAFFVCLVMSETEECYLMGELPTLRFKLEITDGSVDRYVGIAAPMIPCMYDICEVSYLLRQDERPSDSEIMEIIDSIELVVHKWTPTLPEGCASRFLQQEMVSILAQANILRWSVLLMIHRLRYPFGTELAGGKALSEAILEELRSAVRHTKRSIPHMEIPYMVACFELTDLEERQLALEQIDIFIEFSRRSRIRLKNQLTAFWAIKDIRGQVHWCDAVSWLPH</sequence>
<evidence type="ECO:0000313" key="5">
    <source>
        <dbReference type="Proteomes" id="UP000016936"/>
    </source>
</evidence>
<reference evidence="5" key="2">
    <citation type="journal article" date="2013" name="PLoS Genet.">
        <title>Comparative genome structure, secondary metabolite, and effector coding capacity across Cochliobolus pathogens.</title>
        <authorList>
            <person name="Condon B.J."/>
            <person name="Leng Y."/>
            <person name="Wu D."/>
            <person name="Bushley K.E."/>
            <person name="Ohm R.A."/>
            <person name="Otillar R."/>
            <person name="Martin J."/>
            <person name="Schackwitz W."/>
            <person name="Grimwood J."/>
            <person name="MohdZainudin N."/>
            <person name="Xue C."/>
            <person name="Wang R."/>
            <person name="Manning V.A."/>
            <person name="Dhillon B."/>
            <person name="Tu Z.J."/>
            <person name="Steffenson B.J."/>
            <person name="Salamov A."/>
            <person name="Sun H."/>
            <person name="Lowry S."/>
            <person name="LaButti K."/>
            <person name="Han J."/>
            <person name="Copeland A."/>
            <person name="Lindquist E."/>
            <person name="Barry K."/>
            <person name="Schmutz J."/>
            <person name="Baker S.E."/>
            <person name="Ciuffetti L.M."/>
            <person name="Grigoriev I.V."/>
            <person name="Zhong S."/>
            <person name="Turgeon B.G."/>
        </authorList>
    </citation>
    <scope>NUCLEOTIDE SEQUENCE [LARGE SCALE GENOMIC DNA]</scope>
    <source>
        <strain evidence="5">C5 / ATCC 48332 / race O</strain>
    </source>
</reference>
<evidence type="ECO:0000256" key="1">
    <source>
        <dbReference type="ARBA" id="ARBA00023242"/>
    </source>
</evidence>
<dbReference type="EMBL" id="KB445575">
    <property type="protein sequence ID" value="EMD92689.1"/>
    <property type="molecule type" value="Genomic_DNA"/>
</dbReference>
<dbReference type="Proteomes" id="UP000016936">
    <property type="component" value="Unassembled WGS sequence"/>
</dbReference>
<dbReference type="AlphaFoldDB" id="M2U2B9"/>
<organism evidence="4 5">
    <name type="scientific">Cochliobolus heterostrophus (strain C5 / ATCC 48332 / race O)</name>
    <name type="common">Southern corn leaf blight fungus</name>
    <name type="synonym">Bipolaris maydis</name>
    <dbReference type="NCBI Taxonomy" id="701091"/>
    <lineage>
        <taxon>Eukaryota</taxon>
        <taxon>Fungi</taxon>
        <taxon>Dikarya</taxon>
        <taxon>Ascomycota</taxon>
        <taxon>Pezizomycotina</taxon>
        <taxon>Dothideomycetes</taxon>
        <taxon>Pleosporomycetidae</taxon>
        <taxon>Pleosporales</taxon>
        <taxon>Pleosporineae</taxon>
        <taxon>Pleosporaceae</taxon>
        <taxon>Bipolaris</taxon>
    </lineage>
</organism>
<evidence type="ECO:0000313" key="4">
    <source>
        <dbReference type="EMBL" id="EMD92689.1"/>
    </source>
</evidence>
<evidence type="ECO:0000259" key="3">
    <source>
        <dbReference type="PROSITE" id="PS00463"/>
    </source>
</evidence>
<dbReference type="CDD" id="cd00067">
    <property type="entry name" value="GAL4"/>
    <property type="match status" value="1"/>
</dbReference>
<protein>
    <recommendedName>
        <fullName evidence="3">Zn(2)-C6 fungal-type domain-containing protein</fullName>
    </recommendedName>
</protein>
<dbReference type="InterPro" id="IPR036864">
    <property type="entry name" value="Zn2-C6_fun-type_DNA-bd_sf"/>
</dbReference>
<dbReference type="GO" id="GO:0000981">
    <property type="term" value="F:DNA-binding transcription factor activity, RNA polymerase II-specific"/>
    <property type="evidence" value="ECO:0007669"/>
    <property type="project" value="InterPro"/>
</dbReference>
<keyword evidence="5" id="KW-1185">Reference proteome</keyword>